<comment type="caution">
    <text evidence="3">The sequence shown here is derived from an EMBL/GenBank/DDBJ whole genome shotgun (WGS) entry which is preliminary data.</text>
</comment>
<reference evidence="4" key="1">
    <citation type="journal article" date="2019" name="Int. J. Syst. Evol. Microbiol.">
        <title>The Global Catalogue of Microorganisms (GCM) 10K type strain sequencing project: providing services to taxonomists for standard genome sequencing and annotation.</title>
        <authorList>
            <consortium name="The Broad Institute Genomics Platform"/>
            <consortium name="The Broad Institute Genome Sequencing Center for Infectious Disease"/>
            <person name="Wu L."/>
            <person name="Ma J."/>
        </authorList>
    </citation>
    <scope>NUCLEOTIDE SEQUENCE [LARGE SCALE GENOMIC DNA]</scope>
    <source>
        <strain evidence="4">JCM 4565</strain>
    </source>
</reference>
<dbReference type="InterPro" id="IPR000120">
    <property type="entry name" value="Amidase"/>
</dbReference>
<dbReference type="EMBL" id="BAAABW010000039">
    <property type="protein sequence ID" value="GAA0378842.1"/>
    <property type="molecule type" value="Genomic_DNA"/>
</dbReference>
<evidence type="ECO:0000313" key="3">
    <source>
        <dbReference type="EMBL" id="GAA0378842.1"/>
    </source>
</evidence>
<dbReference type="Proteomes" id="UP001500063">
    <property type="component" value="Unassembled WGS sequence"/>
</dbReference>
<organism evidence="3 4">
    <name type="scientific">Streptomyces blastmyceticus</name>
    <dbReference type="NCBI Taxonomy" id="68180"/>
    <lineage>
        <taxon>Bacteria</taxon>
        <taxon>Bacillati</taxon>
        <taxon>Actinomycetota</taxon>
        <taxon>Actinomycetes</taxon>
        <taxon>Kitasatosporales</taxon>
        <taxon>Streptomycetaceae</taxon>
        <taxon>Streptomyces</taxon>
    </lineage>
</organism>
<keyword evidence="4" id="KW-1185">Reference proteome</keyword>
<proteinExistence type="inferred from homology"/>
<dbReference type="Pfam" id="PF01425">
    <property type="entry name" value="Amidase"/>
    <property type="match status" value="1"/>
</dbReference>
<dbReference type="Gene3D" id="3.90.1300.10">
    <property type="entry name" value="Amidase signature (AS) domain"/>
    <property type="match status" value="1"/>
</dbReference>
<protein>
    <submittedName>
        <fullName evidence="3">Amidase</fullName>
    </submittedName>
</protein>
<gene>
    <name evidence="3" type="ORF">GCM10010319_66740</name>
</gene>
<dbReference type="SUPFAM" id="SSF75304">
    <property type="entry name" value="Amidase signature (AS) enzymes"/>
    <property type="match status" value="1"/>
</dbReference>
<dbReference type="InterPro" id="IPR036928">
    <property type="entry name" value="AS_sf"/>
</dbReference>
<evidence type="ECO:0000259" key="2">
    <source>
        <dbReference type="Pfam" id="PF01425"/>
    </source>
</evidence>
<dbReference type="InterPro" id="IPR020556">
    <property type="entry name" value="Amidase_CS"/>
</dbReference>
<evidence type="ECO:0000256" key="1">
    <source>
        <dbReference type="ARBA" id="ARBA00009199"/>
    </source>
</evidence>
<comment type="similarity">
    <text evidence="1">Belongs to the amidase family.</text>
</comment>
<name>A0ABP3HSD8_9ACTN</name>
<sequence>MTAGRPWCEDAAHTAFPGDEKADGMAQLHDLTALEQGAAVRAGQVSPVELTEHYLERVDRLDASVGAFITVTPEIARKQAADAESEAAAARREGRALSPLHGVPVPVKDLNFVAGVRCTLGSATLTDHIPAVDDHVVTRLRAAGTILLGKTNTPEFGLPSHTENDIAPPARTPWDLTRSAGGSSGGAAAAVAAGLAPLAHASDGGGSIRIPASVCGLFGIKPSRGRVSSGPVLHDVTGLATSGPLARTVADAAALLDVLAGPEPGDPYGVPPLPAGETFADHARRAPRPLRVVQLAGPPVPGVEVHPDCRAAADGAAALLRELGHEVEELDLPADPALAESFMRVWGVLAAVQPVPDARAHLLTPLTRHLRERGERVGGPELARALYALRQFTQLVADGLQTPGTGYDVILTPTLAQPPLPVGALRNDEDPEAEFASLVPFTPFTPLCNATGQPAVSVPLHWTAQGLPIGIQLAGRYGDEATLISLSAQLEAAKPWAGRRPSMW</sequence>
<dbReference type="PANTHER" id="PTHR11895:SF7">
    <property type="entry name" value="GLUTAMYL-TRNA(GLN) AMIDOTRANSFERASE SUBUNIT A, MITOCHONDRIAL"/>
    <property type="match status" value="1"/>
</dbReference>
<dbReference type="PROSITE" id="PS00571">
    <property type="entry name" value="AMIDASES"/>
    <property type="match status" value="1"/>
</dbReference>
<dbReference type="InterPro" id="IPR023631">
    <property type="entry name" value="Amidase_dom"/>
</dbReference>
<evidence type="ECO:0000313" key="4">
    <source>
        <dbReference type="Proteomes" id="UP001500063"/>
    </source>
</evidence>
<feature type="domain" description="Amidase" evidence="2">
    <location>
        <begin position="49"/>
        <end position="483"/>
    </location>
</feature>
<dbReference type="PANTHER" id="PTHR11895">
    <property type="entry name" value="TRANSAMIDASE"/>
    <property type="match status" value="1"/>
</dbReference>
<accession>A0ABP3HSD8</accession>